<accession>A0AB38G5U6</accession>
<name>A0AB38G5U6_9STRE</name>
<proteinExistence type="predicted"/>
<sequence>MLKDSDHNTLELKQAKRRIAILEKELERERQLQEYYHKDIVLISSKGERPIPKSLNDVTRYYYDFLVGEIQIVFGFPLIKLGMLSHFGLLLMTLHLKGIDLHGFQFFVIFYPIGLGLAVIFSVITAKNEKQKSIQSLSDKNEESKKRHYNDR</sequence>
<dbReference type="Proteomes" id="UP000248954">
    <property type="component" value="Chromosome 1"/>
</dbReference>
<dbReference type="AlphaFoldDB" id="A0AB38G5U6"/>
<evidence type="ECO:0000256" key="3">
    <source>
        <dbReference type="SAM" id="Phobius"/>
    </source>
</evidence>
<keyword evidence="3" id="KW-1133">Transmembrane helix</keyword>
<dbReference type="RefSeq" id="WP_039671395.1">
    <property type="nucleotide sequence ID" value="NZ_CP066277.1"/>
</dbReference>
<keyword evidence="1" id="KW-0175">Coiled coil</keyword>
<evidence type="ECO:0008006" key="6">
    <source>
        <dbReference type="Google" id="ProtNLM"/>
    </source>
</evidence>
<keyword evidence="3" id="KW-0812">Transmembrane</keyword>
<feature type="compositionally biased region" description="Basic and acidic residues" evidence="2">
    <location>
        <begin position="139"/>
        <end position="152"/>
    </location>
</feature>
<evidence type="ECO:0000256" key="1">
    <source>
        <dbReference type="SAM" id="Coils"/>
    </source>
</evidence>
<evidence type="ECO:0000313" key="4">
    <source>
        <dbReference type="EMBL" id="SQF42288.1"/>
    </source>
</evidence>
<reference evidence="4 5" key="1">
    <citation type="submission" date="2018-06" db="EMBL/GenBank/DDBJ databases">
        <authorList>
            <consortium name="Pathogen Informatics"/>
            <person name="Doyle S."/>
        </authorList>
    </citation>
    <scope>NUCLEOTIDE SEQUENCE [LARGE SCALE GENOMIC DNA]</scope>
    <source>
        <strain evidence="4 5">NCTC8738</strain>
    </source>
</reference>
<feature type="transmembrane region" description="Helical" evidence="3">
    <location>
        <begin position="104"/>
        <end position="126"/>
    </location>
</feature>
<feature type="coiled-coil region" evidence="1">
    <location>
        <begin position="5"/>
        <end position="32"/>
    </location>
</feature>
<evidence type="ECO:0000256" key="2">
    <source>
        <dbReference type="SAM" id="MobiDB-lite"/>
    </source>
</evidence>
<evidence type="ECO:0000313" key="5">
    <source>
        <dbReference type="Proteomes" id="UP000248954"/>
    </source>
</evidence>
<dbReference type="EMBL" id="LS483348">
    <property type="protein sequence ID" value="SQF42288.1"/>
    <property type="molecule type" value="Genomic_DNA"/>
</dbReference>
<keyword evidence="3" id="KW-0472">Membrane</keyword>
<feature type="transmembrane region" description="Helical" evidence="3">
    <location>
        <begin position="61"/>
        <end position="84"/>
    </location>
</feature>
<gene>
    <name evidence="4" type="ORF">NCTC8738_01071</name>
</gene>
<organism evidence="4 5">
    <name type="scientific">Streptococcus lutetiensis</name>
    <dbReference type="NCBI Taxonomy" id="150055"/>
    <lineage>
        <taxon>Bacteria</taxon>
        <taxon>Bacillati</taxon>
        <taxon>Bacillota</taxon>
        <taxon>Bacilli</taxon>
        <taxon>Lactobacillales</taxon>
        <taxon>Streptococcaceae</taxon>
        <taxon>Streptococcus</taxon>
    </lineage>
</organism>
<feature type="region of interest" description="Disordered" evidence="2">
    <location>
        <begin position="133"/>
        <end position="152"/>
    </location>
</feature>
<protein>
    <recommendedName>
        <fullName evidence="6">Integral membrane protein</fullName>
    </recommendedName>
</protein>